<dbReference type="GO" id="GO:0004553">
    <property type="term" value="F:hydrolase activity, hydrolyzing O-glycosyl compounds"/>
    <property type="evidence" value="ECO:0007669"/>
    <property type="project" value="InterPro"/>
</dbReference>
<proteinExistence type="inferred from homology"/>
<dbReference type="Proteomes" id="UP000800092">
    <property type="component" value="Unassembled WGS sequence"/>
</dbReference>
<evidence type="ECO:0000256" key="2">
    <source>
        <dbReference type="ARBA" id="ARBA00022801"/>
    </source>
</evidence>
<protein>
    <submittedName>
        <fullName evidence="7">Glycoside hydrolase family 5 protein</fullName>
    </submittedName>
</protein>
<dbReference type="Gene3D" id="3.20.20.80">
    <property type="entry name" value="Glycosidases"/>
    <property type="match status" value="1"/>
</dbReference>
<gene>
    <name evidence="7" type="ORF">EV356DRAFT_277780</name>
</gene>
<dbReference type="Pfam" id="PF00150">
    <property type="entry name" value="Cellulase"/>
    <property type="match status" value="1"/>
</dbReference>
<evidence type="ECO:0000256" key="3">
    <source>
        <dbReference type="ARBA" id="ARBA00023295"/>
    </source>
</evidence>
<dbReference type="OrthoDB" id="442731at2759"/>
<keyword evidence="2 4" id="KW-0378">Hydrolase</keyword>
<evidence type="ECO:0000256" key="5">
    <source>
        <dbReference type="SAM" id="SignalP"/>
    </source>
</evidence>
<name>A0A6A6H1R0_VIRVR</name>
<feature type="signal peptide" evidence="5">
    <location>
        <begin position="1"/>
        <end position="23"/>
    </location>
</feature>
<dbReference type="PANTHER" id="PTHR31263">
    <property type="entry name" value="CELLULASE FAMILY PROTEIN (AFU_ORTHOLOGUE AFUA_5G14560)"/>
    <property type="match status" value="1"/>
</dbReference>
<dbReference type="InterPro" id="IPR001547">
    <property type="entry name" value="Glyco_hydro_5"/>
</dbReference>
<feature type="chain" id="PRO_5025623059" evidence="5">
    <location>
        <begin position="24"/>
        <end position="412"/>
    </location>
</feature>
<evidence type="ECO:0000313" key="8">
    <source>
        <dbReference type="Proteomes" id="UP000800092"/>
    </source>
</evidence>
<dbReference type="AlphaFoldDB" id="A0A6A6H1R0"/>
<evidence type="ECO:0000256" key="1">
    <source>
        <dbReference type="ARBA" id="ARBA00005641"/>
    </source>
</evidence>
<dbReference type="PANTHER" id="PTHR31263:SF0">
    <property type="entry name" value="CELLULASE FAMILY PROTEIN (AFU_ORTHOLOGUE AFUA_5G14560)"/>
    <property type="match status" value="1"/>
</dbReference>
<dbReference type="InterPro" id="IPR017853">
    <property type="entry name" value="GH"/>
</dbReference>
<evidence type="ECO:0000313" key="7">
    <source>
        <dbReference type="EMBL" id="KAF2231955.1"/>
    </source>
</evidence>
<keyword evidence="3 4" id="KW-0326">Glycosidase</keyword>
<feature type="domain" description="Glycoside hydrolase family 5" evidence="6">
    <location>
        <begin position="46"/>
        <end position="367"/>
    </location>
</feature>
<dbReference type="SUPFAM" id="SSF51445">
    <property type="entry name" value="(Trans)glycosidases"/>
    <property type="match status" value="1"/>
</dbReference>
<evidence type="ECO:0000259" key="6">
    <source>
        <dbReference type="Pfam" id="PF00150"/>
    </source>
</evidence>
<dbReference type="GO" id="GO:0000272">
    <property type="term" value="P:polysaccharide catabolic process"/>
    <property type="evidence" value="ECO:0007669"/>
    <property type="project" value="InterPro"/>
</dbReference>
<keyword evidence="8" id="KW-1185">Reference proteome</keyword>
<reference evidence="7" key="1">
    <citation type="journal article" date="2020" name="Stud. Mycol.">
        <title>101 Dothideomycetes genomes: a test case for predicting lifestyles and emergence of pathogens.</title>
        <authorList>
            <person name="Haridas S."/>
            <person name="Albert R."/>
            <person name="Binder M."/>
            <person name="Bloem J."/>
            <person name="Labutti K."/>
            <person name="Salamov A."/>
            <person name="Andreopoulos B."/>
            <person name="Baker S."/>
            <person name="Barry K."/>
            <person name="Bills G."/>
            <person name="Bluhm B."/>
            <person name="Cannon C."/>
            <person name="Castanera R."/>
            <person name="Culley D."/>
            <person name="Daum C."/>
            <person name="Ezra D."/>
            <person name="Gonzalez J."/>
            <person name="Henrissat B."/>
            <person name="Kuo A."/>
            <person name="Liang C."/>
            <person name="Lipzen A."/>
            <person name="Lutzoni F."/>
            <person name="Magnuson J."/>
            <person name="Mondo S."/>
            <person name="Nolan M."/>
            <person name="Ohm R."/>
            <person name="Pangilinan J."/>
            <person name="Park H.-J."/>
            <person name="Ramirez L."/>
            <person name="Alfaro M."/>
            <person name="Sun H."/>
            <person name="Tritt A."/>
            <person name="Yoshinaga Y."/>
            <person name="Zwiers L.-H."/>
            <person name="Turgeon B."/>
            <person name="Goodwin S."/>
            <person name="Spatafora J."/>
            <person name="Crous P."/>
            <person name="Grigoriev I."/>
        </authorList>
    </citation>
    <scope>NUCLEOTIDE SEQUENCE</scope>
    <source>
        <strain evidence="7">Tuck. ex Michener</strain>
    </source>
</reference>
<organism evidence="7 8">
    <name type="scientific">Viridothelium virens</name>
    <name type="common">Speckled blister lichen</name>
    <name type="synonym">Trypethelium virens</name>
    <dbReference type="NCBI Taxonomy" id="1048519"/>
    <lineage>
        <taxon>Eukaryota</taxon>
        <taxon>Fungi</taxon>
        <taxon>Dikarya</taxon>
        <taxon>Ascomycota</taxon>
        <taxon>Pezizomycotina</taxon>
        <taxon>Dothideomycetes</taxon>
        <taxon>Dothideomycetes incertae sedis</taxon>
        <taxon>Trypetheliales</taxon>
        <taxon>Trypetheliaceae</taxon>
        <taxon>Viridothelium</taxon>
    </lineage>
</organism>
<accession>A0A6A6H1R0</accession>
<keyword evidence="5" id="KW-0732">Signal</keyword>
<comment type="similarity">
    <text evidence="1 4">Belongs to the glycosyl hydrolase 5 (cellulase A) family.</text>
</comment>
<sequence length="412" mass="44474">MSKFSSIGNLAVLCAIFLSVVQCALHTSGRWIVDSSGARVKLRCVNWAGHMETHIPEGLQHQSVSTIASFIANSGFNCVRLTYSIDMALDTSQKVSDSFAAAAGLAGVSSSDMEALYQEAVSKNSFIASATTLGVFGTVIDALSSKGIYTILDNQVSKASWCCSGTDGNGWWDAASGYNADYSRYFNTQNWLKGLSAMASFSNSHTGVVGMSIRNELRAASTQDQNNHADWYTYVGQGAEAIHSANSNLLIMIGGISYDTDLSFIYNKNLDTFTSIPNRIVWEIHAYSWSGYGSTCSDIESSLGNKAGYLIAEGKSYTAPLWMSEFGVGWSGGNVDGGLTSSDDSFLKCIVSYMSGNDADWALWALQGDYYVRQGQVSFEETFGILKKDWSGLRNSETLTLLGNMLKVSQGP</sequence>
<evidence type="ECO:0000256" key="4">
    <source>
        <dbReference type="RuleBase" id="RU361153"/>
    </source>
</evidence>
<dbReference type="EMBL" id="ML991821">
    <property type="protein sequence ID" value="KAF2231955.1"/>
    <property type="molecule type" value="Genomic_DNA"/>
</dbReference>